<dbReference type="SMART" id="SM00850">
    <property type="entry name" value="LytTR"/>
    <property type="match status" value="1"/>
</dbReference>
<keyword evidence="1" id="KW-0472">Membrane</keyword>
<gene>
    <name evidence="3" type="ORF">NFI95_13080</name>
</gene>
<feature type="transmembrane region" description="Helical" evidence="1">
    <location>
        <begin position="107"/>
        <end position="124"/>
    </location>
</feature>
<dbReference type="InterPro" id="IPR007492">
    <property type="entry name" value="LytTR_DNA-bd_dom"/>
</dbReference>
<dbReference type="RefSeq" id="WP_422864861.1">
    <property type="nucleotide sequence ID" value="NZ_JAMSKV010000012.1"/>
</dbReference>
<protein>
    <submittedName>
        <fullName evidence="3">LytTR family transcriptional regulator DNA-binding domain-containing protein</fullName>
    </submittedName>
</protein>
<feature type="transmembrane region" description="Helical" evidence="1">
    <location>
        <begin position="44"/>
        <end position="64"/>
    </location>
</feature>
<keyword evidence="4" id="KW-1185">Reference proteome</keyword>
<feature type="transmembrane region" description="Helical" evidence="1">
    <location>
        <begin position="76"/>
        <end position="95"/>
    </location>
</feature>
<evidence type="ECO:0000259" key="2">
    <source>
        <dbReference type="PROSITE" id="PS50930"/>
    </source>
</evidence>
<organism evidence="3 4">
    <name type="scientific">Endosaccharibacter trunci</name>
    <dbReference type="NCBI Taxonomy" id="2812733"/>
    <lineage>
        <taxon>Bacteria</taxon>
        <taxon>Pseudomonadati</taxon>
        <taxon>Pseudomonadota</taxon>
        <taxon>Alphaproteobacteria</taxon>
        <taxon>Acetobacterales</taxon>
        <taxon>Acetobacteraceae</taxon>
        <taxon>Endosaccharibacter</taxon>
    </lineage>
</organism>
<keyword evidence="1" id="KW-1133">Transmembrane helix</keyword>
<proteinExistence type="predicted"/>
<keyword evidence="3" id="KW-0238">DNA-binding</keyword>
<sequence>MQSCQSSRRRQALSRLASLLAIAALLTIMAPWHSERMPVTERAGYFLLCGAFWQAGVSLARFGLGRAGLRLSPARSVLATALLASVPGVLGILLVNRIVFGHAGPMLLIWAETLPLGLAAAFAYRGVVLSGPMREQTPLSASAPAAEAQQVAPSGVEAVAPEAVLSTRPGDVRAFLLAHAPEFAGRRLIALQAEDHYLRLYLEAAEKLVLLRMRDAIAALGETAGWQPHRSFWIARDARGRAERRGQGWQLVLENGLVVPVSRTAVPAMRAAGFGPATRRVQSSDVEASIIAVGSTAE</sequence>
<dbReference type="Pfam" id="PF04397">
    <property type="entry name" value="LytTR"/>
    <property type="match status" value="1"/>
</dbReference>
<dbReference type="GO" id="GO:0003677">
    <property type="term" value="F:DNA binding"/>
    <property type="evidence" value="ECO:0007669"/>
    <property type="project" value="UniProtKB-KW"/>
</dbReference>
<feature type="domain" description="HTH LytTR-type" evidence="2">
    <location>
        <begin position="186"/>
        <end position="275"/>
    </location>
</feature>
<comment type="caution">
    <text evidence="3">The sequence shown here is derived from an EMBL/GenBank/DDBJ whole genome shotgun (WGS) entry which is preliminary data.</text>
</comment>
<evidence type="ECO:0000256" key="1">
    <source>
        <dbReference type="SAM" id="Phobius"/>
    </source>
</evidence>
<accession>A0ABT1W905</accession>
<keyword evidence="1" id="KW-0812">Transmembrane</keyword>
<dbReference type="Proteomes" id="UP001524587">
    <property type="component" value="Unassembled WGS sequence"/>
</dbReference>
<name>A0ABT1W905_9PROT</name>
<reference evidence="3 4" key="1">
    <citation type="submission" date="2022-06" db="EMBL/GenBank/DDBJ databases">
        <title>Endosaccharibacter gen. nov., sp. nov., endophytic bacteria isolated from sugarcane.</title>
        <authorList>
            <person name="Pitiwittayakul N."/>
            <person name="Yukphan P."/>
            <person name="Charoenyingcharoen P."/>
            <person name="Tanasupawat S."/>
        </authorList>
    </citation>
    <scope>NUCLEOTIDE SEQUENCE [LARGE SCALE GENOMIC DNA]</scope>
    <source>
        <strain evidence="3 4">KSS8</strain>
    </source>
</reference>
<evidence type="ECO:0000313" key="4">
    <source>
        <dbReference type="Proteomes" id="UP001524587"/>
    </source>
</evidence>
<evidence type="ECO:0000313" key="3">
    <source>
        <dbReference type="EMBL" id="MCQ8279373.1"/>
    </source>
</evidence>
<dbReference type="PROSITE" id="PS50930">
    <property type="entry name" value="HTH_LYTTR"/>
    <property type="match status" value="1"/>
</dbReference>
<dbReference type="EMBL" id="JAMSKV010000012">
    <property type="protein sequence ID" value="MCQ8279373.1"/>
    <property type="molecule type" value="Genomic_DNA"/>
</dbReference>
<feature type="transmembrane region" description="Helical" evidence="1">
    <location>
        <begin position="12"/>
        <end position="32"/>
    </location>
</feature>